<accession>A0A9Q3CZ49</accession>
<dbReference type="EMBL" id="AVOT02012174">
    <property type="protein sequence ID" value="MBW0493669.1"/>
    <property type="molecule type" value="Genomic_DNA"/>
</dbReference>
<dbReference type="AlphaFoldDB" id="A0A9Q3CZ49"/>
<evidence type="ECO:0000313" key="2">
    <source>
        <dbReference type="EMBL" id="MBW0493669.1"/>
    </source>
</evidence>
<evidence type="ECO:0000256" key="1">
    <source>
        <dbReference type="SAM" id="MobiDB-lite"/>
    </source>
</evidence>
<keyword evidence="3" id="KW-1185">Reference proteome</keyword>
<feature type="compositionally biased region" description="Polar residues" evidence="1">
    <location>
        <begin position="24"/>
        <end position="35"/>
    </location>
</feature>
<feature type="compositionally biased region" description="Basic residues" evidence="1">
    <location>
        <begin position="36"/>
        <end position="68"/>
    </location>
</feature>
<proteinExistence type="predicted"/>
<name>A0A9Q3CZ49_9BASI</name>
<dbReference type="Proteomes" id="UP000765509">
    <property type="component" value="Unassembled WGS sequence"/>
</dbReference>
<sequence length="94" mass="10499">MQAIEDQLNQTGPALIPSVLQGLDQPNSPVSSQHSGTRRSVGKIHHSSQSHIVSRRRQGYKGKNKKSFIQRQKESGPMIQTLLDLVKEVQKSQK</sequence>
<comment type="caution">
    <text evidence="2">The sequence shown here is derived from an EMBL/GenBank/DDBJ whole genome shotgun (WGS) entry which is preliminary data.</text>
</comment>
<reference evidence="2" key="1">
    <citation type="submission" date="2021-03" db="EMBL/GenBank/DDBJ databases">
        <title>Draft genome sequence of rust myrtle Austropuccinia psidii MF-1, a brazilian biotype.</title>
        <authorList>
            <person name="Quecine M.C."/>
            <person name="Pachon D.M.R."/>
            <person name="Bonatelli M.L."/>
            <person name="Correr F.H."/>
            <person name="Franceschini L.M."/>
            <person name="Leite T.F."/>
            <person name="Margarido G.R.A."/>
            <person name="Almeida C.A."/>
            <person name="Ferrarezi J.A."/>
            <person name="Labate C.A."/>
        </authorList>
    </citation>
    <scope>NUCLEOTIDE SEQUENCE</scope>
    <source>
        <strain evidence="2">MF-1</strain>
    </source>
</reference>
<evidence type="ECO:0000313" key="3">
    <source>
        <dbReference type="Proteomes" id="UP000765509"/>
    </source>
</evidence>
<feature type="region of interest" description="Disordered" evidence="1">
    <location>
        <begin position="1"/>
        <end position="74"/>
    </location>
</feature>
<organism evidence="2 3">
    <name type="scientific">Austropuccinia psidii MF-1</name>
    <dbReference type="NCBI Taxonomy" id="1389203"/>
    <lineage>
        <taxon>Eukaryota</taxon>
        <taxon>Fungi</taxon>
        <taxon>Dikarya</taxon>
        <taxon>Basidiomycota</taxon>
        <taxon>Pucciniomycotina</taxon>
        <taxon>Pucciniomycetes</taxon>
        <taxon>Pucciniales</taxon>
        <taxon>Sphaerophragmiaceae</taxon>
        <taxon>Austropuccinia</taxon>
    </lineage>
</organism>
<gene>
    <name evidence="2" type="ORF">O181_033384</name>
</gene>
<protein>
    <submittedName>
        <fullName evidence="2">Uncharacterized protein</fullName>
    </submittedName>
</protein>